<evidence type="ECO:0000259" key="4">
    <source>
        <dbReference type="PROSITE" id="PS50076"/>
    </source>
</evidence>
<keyword evidence="3" id="KW-0812">Transmembrane</keyword>
<evidence type="ECO:0000256" key="3">
    <source>
        <dbReference type="SAM" id="Phobius"/>
    </source>
</evidence>
<keyword evidence="6" id="KW-1185">Reference proteome</keyword>
<dbReference type="InterPro" id="IPR036869">
    <property type="entry name" value="J_dom_sf"/>
</dbReference>
<dbReference type="AlphaFoldDB" id="A0A7W3SX89"/>
<dbReference type="GO" id="GO:0006260">
    <property type="term" value="P:DNA replication"/>
    <property type="evidence" value="ECO:0007669"/>
    <property type="project" value="UniProtKB-KW"/>
</dbReference>
<dbReference type="Gene3D" id="1.10.287.110">
    <property type="entry name" value="DnaJ domain"/>
    <property type="match status" value="1"/>
</dbReference>
<name>A0A7W3SX89_9BACL</name>
<accession>A0A7W3SX89</accession>
<reference evidence="5 6" key="1">
    <citation type="submission" date="2020-08" db="EMBL/GenBank/DDBJ databases">
        <title>Genomic Encyclopedia of Type Strains, Phase III (KMG-III): the genomes of soil and plant-associated and newly described type strains.</title>
        <authorList>
            <person name="Whitman W."/>
        </authorList>
    </citation>
    <scope>NUCLEOTIDE SEQUENCE [LARGE SCALE GENOMIC DNA]</scope>
    <source>
        <strain evidence="5 6">CECT 8693</strain>
    </source>
</reference>
<gene>
    <name evidence="5" type="ORF">FHR92_004313</name>
</gene>
<dbReference type="InterPro" id="IPR001623">
    <property type="entry name" value="DnaJ_domain"/>
</dbReference>
<comment type="caution">
    <text evidence="5">The sequence shown here is derived from an EMBL/GenBank/DDBJ whole genome shotgun (WGS) entry which is preliminary data.</text>
</comment>
<dbReference type="RefSeq" id="WP_220482861.1">
    <property type="nucleotide sequence ID" value="NZ_JACJIP010000036.1"/>
</dbReference>
<sequence length="302" mass="34466">MDELKKAYELLGLPENASREEVEKVFDIELRKSRSRQNTNSTEASGESEFDQKLKAYKLITGHEDRQKIETMSRERFEKWGKHAGTAQKLDDFFRIYKSRVIIGVLAAIILIVGLTTYLNHREEQQRLASLPPIDLSMMFIGDFASDPRYENEEALGFAMAEPFPEWSRFETTITYLPSKTENMSSADLAYQQKAMALLSTEEPDIYILDQASFDWLSAGGILENLDTEYNDQLKTLITNDSDVKKAQTKEDTQPHVYGIRVADTALAGQLPVAKEDMIISLRIGSSENKNKAIQFIKHFFE</sequence>
<feature type="transmembrane region" description="Helical" evidence="3">
    <location>
        <begin position="101"/>
        <end position="119"/>
    </location>
</feature>
<keyword evidence="1" id="KW-0235">DNA replication</keyword>
<organism evidence="5 6">
    <name type="scientific">Fontibacillus solani</name>
    <dbReference type="NCBI Taxonomy" id="1572857"/>
    <lineage>
        <taxon>Bacteria</taxon>
        <taxon>Bacillati</taxon>
        <taxon>Bacillota</taxon>
        <taxon>Bacilli</taxon>
        <taxon>Bacillales</taxon>
        <taxon>Paenibacillaceae</taxon>
        <taxon>Fontibacillus</taxon>
    </lineage>
</organism>
<evidence type="ECO:0000313" key="6">
    <source>
        <dbReference type="Proteomes" id="UP000567067"/>
    </source>
</evidence>
<dbReference type="EMBL" id="JACJIP010000036">
    <property type="protein sequence ID" value="MBA9087820.1"/>
    <property type="molecule type" value="Genomic_DNA"/>
</dbReference>
<keyword evidence="2" id="KW-0346">Stress response</keyword>
<evidence type="ECO:0000256" key="2">
    <source>
        <dbReference type="ARBA" id="ARBA00023016"/>
    </source>
</evidence>
<dbReference type="PROSITE" id="PS50076">
    <property type="entry name" value="DNAJ_2"/>
    <property type="match status" value="1"/>
</dbReference>
<feature type="domain" description="J" evidence="4">
    <location>
        <begin position="6"/>
        <end position="81"/>
    </location>
</feature>
<keyword evidence="3" id="KW-1133">Transmembrane helix</keyword>
<evidence type="ECO:0000313" key="5">
    <source>
        <dbReference type="EMBL" id="MBA9087820.1"/>
    </source>
</evidence>
<proteinExistence type="predicted"/>
<evidence type="ECO:0000256" key="1">
    <source>
        <dbReference type="ARBA" id="ARBA00022705"/>
    </source>
</evidence>
<keyword evidence="3" id="KW-0472">Membrane</keyword>
<dbReference type="Proteomes" id="UP000567067">
    <property type="component" value="Unassembled WGS sequence"/>
</dbReference>
<protein>
    <recommendedName>
        <fullName evidence="4">J domain-containing protein</fullName>
    </recommendedName>
</protein>